<reference evidence="2 4" key="1">
    <citation type="submission" date="2016-09" db="EMBL/GenBank/DDBJ databases">
        <title>genome sequences of unsequenced Mycobacteria.</title>
        <authorList>
            <person name="Greninger A.L."/>
            <person name="Jerome K.R."/>
            <person name="Mcnair B."/>
            <person name="Wallis C."/>
            <person name="Fang F."/>
        </authorList>
    </citation>
    <scope>NUCLEOTIDE SEQUENCE [LARGE SCALE GENOMIC DNA]</scope>
    <source>
        <strain evidence="2 4">BM1</strain>
    </source>
</reference>
<dbReference type="RefSeq" id="WP_073857546.1">
    <property type="nucleotide sequence ID" value="NZ_BAAATC010000019.1"/>
</dbReference>
<dbReference type="EMBL" id="MIJD01000009">
    <property type="protein sequence ID" value="OPE56073.1"/>
    <property type="molecule type" value="Genomic_DNA"/>
</dbReference>
<reference evidence="3 5" key="2">
    <citation type="submission" date="2017-10" db="EMBL/GenBank/DDBJ databases">
        <title>The new phylogeny of genus Mycobacterium.</title>
        <authorList>
            <person name="Tortoli E."/>
            <person name="Trovato A."/>
            <person name="Cirillo D.M."/>
        </authorList>
    </citation>
    <scope>NUCLEOTIDE SEQUENCE [LARGE SCALE GENOMIC DNA]</scope>
    <source>
        <strain evidence="3 5">IP141170001</strain>
    </source>
</reference>
<accession>A0A1Q4HAY6</accession>
<evidence type="ECO:0000313" key="5">
    <source>
        <dbReference type="Proteomes" id="UP000220340"/>
    </source>
</evidence>
<dbReference type="OrthoDB" id="4369732at2"/>
<keyword evidence="1" id="KW-0472">Membrane</keyword>
<keyword evidence="1" id="KW-1133">Transmembrane helix</keyword>
<feature type="transmembrane region" description="Helical" evidence="1">
    <location>
        <begin position="127"/>
        <end position="147"/>
    </location>
</feature>
<dbReference type="STRING" id="1801.BRW64_17565"/>
<proteinExistence type="predicted"/>
<evidence type="ECO:0000313" key="3">
    <source>
        <dbReference type="EMBL" id="PEG54916.1"/>
    </source>
</evidence>
<feature type="transmembrane region" description="Helical" evidence="1">
    <location>
        <begin position="69"/>
        <end position="102"/>
    </location>
</feature>
<comment type="caution">
    <text evidence="3">The sequence shown here is derived from an EMBL/GenBank/DDBJ whole genome shotgun (WGS) entry which is preliminary data.</text>
</comment>
<dbReference type="EMBL" id="PDCR01000009">
    <property type="protein sequence ID" value="PEG54916.1"/>
    <property type="molecule type" value="Genomic_DNA"/>
</dbReference>
<keyword evidence="5" id="KW-1185">Reference proteome</keyword>
<keyword evidence="1" id="KW-0812">Transmembrane</keyword>
<protein>
    <submittedName>
        <fullName evidence="3">Uncharacterized protein</fullName>
    </submittedName>
</protein>
<feature type="transmembrane region" description="Helical" evidence="1">
    <location>
        <begin position="159"/>
        <end position="180"/>
    </location>
</feature>
<dbReference type="Proteomes" id="UP000191039">
    <property type="component" value="Unassembled WGS sequence"/>
</dbReference>
<evidence type="ECO:0000313" key="2">
    <source>
        <dbReference type="EMBL" id="OPE56073.1"/>
    </source>
</evidence>
<sequence>MPARYSLCRARSVLAAEVDAIRQRDPDLDPGAITVFTLPLLVGLIGVLSVGVVPLIVIRSSADTDSLLVPLVGSVALVIICTAVVAWLTSVVISALVVMLLYRTGPAASSHLVIRTLSASFSRVSDWTSHITLLALVAGLVSLAIGLPTRSTDELANSVLDDLLAAQVGVLLAVLGLAFIAESVRCAADIVDDQSLMLAWPWALVIACTSWSLASVIGPFETVRLLTILLNEWLPASVDGVPRAQVIADVLPAHARWWAAFGPLPGIAAIWAFSAWRLDGFTHVRDFLAGTDDVPASRLA</sequence>
<evidence type="ECO:0000313" key="4">
    <source>
        <dbReference type="Proteomes" id="UP000191039"/>
    </source>
</evidence>
<dbReference type="AlphaFoldDB" id="A0A1Q4HAY6"/>
<evidence type="ECO:0000256" key="1">
    <source>
        <dbReference type="SAM" id="Phobius"/>
    </source>
</evidence>
<dbReference type="Proteomes" id="UP000220340">
    <property type="component" value="Unassembled WGS sequence"/>
</dbReference>
<name>A0A1Q4HAY6_9MYCO</name>
<organism evidence="3 5">
    <name type="scientific">Mycolicibacterium diernhoferi</name>
    <dbReference type="NCBI Taxonomy" id="1801"/>
    <lineage>
        <taxon>Bacteria</taxon>
        <taxon>Bacillati</taxon>
        <taxon>Actinomycetota</taxon>
        <taxon>Actinomycetes</taxon>
        <taxon>Mycobacteriales</taxon>
        <taxon>Mycobacteriaceae</taxon>
        <taxon>Mycolicibacterium</taxon>
    </lineage>
</organism>
<feature type="transmembrane region" description="Helical" evidence="1">
    <location>
        <begin position="32"/>
        <end position="57"/>
    </location>
</feature>
<gene>
    <name evidence="2" type="ORF">BV510_01815</name>
    <name evidence="3" type="ORF">CRI78_08740</name>
</gene>
<feature type="transmembrane region" description="Helical" evidence="1">
    <location>
        <begin position="200"/>
        <end position="220"/>
    </location>
</feature>